<comment type="caution">
    <text evidence="1">The sequence shown here is derived from an EMBL/GenBank/DDBJ whole genome shotgun (WGS) entry which is preliminary data.</text>
</comment>
<evidence type="ECO:0008006" key="3">
    <source>
        <dbReference type="Google" id="ProtNLM"/>
    </source>
</evidence>
<keyword evidence="2" id="KW-1185">Reference proteome</keyword>
<evidence type="ECO:0000313" key="1">
    <source>
        <dbReference type="EMBL" id="MBO4209680.1"/>
    </source>
</evidence>
<dbReference type="Proteomes" id="UP000823521">
    <property type="component" value="Unassembled WGS sequence"/>
</dbReference>
<dbReference type="Gene3D" id="1.10.287.1060">
    <property type="entry name" value="ESAT-6-like"/>
    <property type="match status" value="1"/>
</dbReference>
<dbReference type="InterPro" id="IPR036689">
    <property type="entry name" value="ESAT-6-like_sf"/>
</dbReference>
<sequence length="102" mass="11237">MENLSVDTDTTRSMTASVRAEAHRIRQAVADLQKGLEAIGPCWGTSDETAHAFQQSYEPKRNEVLEAGRQVVTLLQDSSDRVNKAMTGYENAETDNTHRAAS</sequence>
<accession>A0ABS3VYR2</accession>
<name>A0ABS3VYR2_MICEH</name>
<evidence type="ECO:0000313" key="2">
    <source>
        <dbReference type="Proteomes" id="UP000823521"/>
    </source>
</evidence>
<protein>
    <recommendedName>
        <fullName evidence="3">WXG100 family type VII secretion target</fullName>
    </recommendedName>
</protein>
<gene>
    <name evidence="1" type="ORF">GSF22_27355</name>
</gene>
<reference evidence="1 2" key="1">
    <citation type="submission" date="2019-12" db="EMBL/GenBank/DDBJ databases">
        <title>Whole genome sequencing of endophytic Actinobacterium Micromonospora sp. MPMI6T.</title>
        <authorList>
            <person name="Evv R."/>
            <person name="Podile A.R."/>
        </authorList>
    </citation>
    <scope>NUCLEOTIDE SEQUENCE [LARGE SCALE GENOMIC DNA]</scope>
    <source>
        <strain evidence="1 2">MPMI6</strain>
    </source>
</reference>
<dbReference type="EMBL" id="WVUH01000335">
    <property type="protein sequence ID" value="MBO4209680.1"/>
    <property type="molecule type" value="Genomic_DNA"/>
</dbReference>
<dbReference type="SUPFAM" id="SSF140453">
    <property type="entry name" value="EsxAB dimer-like"/>
    <property type="match status" value="1"/>
</dbReference>
<proteinExistence type="predicted"/>
<dbReference type="Pfam" id="PF06013">
    <property type="entry name" value="WXG100"/>
    <property type="match status" value="1"/>
</dbReference>
<organism evidence="1 2">
    <name type="scientific">Micromonospora echinofusca</name>
    <dbReference type="NCBI Taxonomy" id="47858"/>
    <lineage>
        <taxon>Bacteria</taxon>
        <taxon>Bacillati</taxon>
        <taxon>Actinomycetota</taxon>
        <taxon>Actinomycetes</taxon>
        <taxon>Micromonosporales</taxon>
        <taxon>Micromonosporaceae</taxon>
        <taxon>Micromonospora</taxon>
    </lineage>
</organism>
<dbReference type="RefSeq" id="WP_208816637.1">
    <property type="nucleotide sequence ID" value="NZ_WVUH01000335.1"/>
</dbReference>
<dbReference type="InterPro" id="IPR010310">
    <property type="entry name" value="T7SS_ESAT-6-like"/>
</dbReference>